<accession>A0A177T8L2</accession>
<dbReference type="Proteomes" id="UP000077521">
    <property type="component" value="Unassembled WGS sequence"/>
</dbReference>
<evidence type="ECO:0000256" key="1">
    <source>
        <dbReference type="SAM" id="MobiDB-lite"/>
    </source>
</evidence>
<sequence>MTRLLHHRSQITWLFSHSAFPLASPARSAAPLSGLWAAPELSSSPLALTTHQWPTAALHSPEADIITPFPPTMSHHGSSADIIAPQRPPLSTTESFQRSLS</sequence>
<proteinExistence type="predicted"/>
<keyword evidence="3" id="KW-1185">Reference proteome</keyword>
<feature type="region of interest" description="Disordered" evidence="1">
    <location>
        <begin position="64"/>
        <end position="101"/>
    </location>
</feature>
<comment type="caution">
    <text evidence="2">The sequence shown here is derived from an EMBL/GenBank/DDBJ whole genome shotgun (WGS) entry which is preliminary data.</text>
</comment>
<name>A0A177T8L2_9BASI</name>
<protein>
    <submittedName>
        <fullName evidence="2">Uncharacterized protein</fullName>
    </submittedName>
</protein>
<evidence type="ECO:0000313" key="3">
    <source>
        <dbReference type="Proteomes" id="UP000077521"/>
    </source>
</evidence>
<evidence type="ECO:0000313" key="2">
    <source>
        <dbReference type="EMBL" id="KAE8249176.1"/>
    </source>
</evidence>
<reference evidence="2" key="2">
    <citation type="journal article" date="2019" name="IMA Fungus">
        <title>Genome sequencing and comparison of five Tilletia species to identify candidate genes for the detection of regulated species infecting wheat.</title>
        <authorList>
            <person name="Nguyen H.D.T."/>
            <person name="Sultana T."/>
            <person name="Kesanakurti P."/>
            <person name="Hambleton S."/>
        </authorList>
    </citation>
    <scope>NUCLEOTIDE SEQUENCE</scope>
    <source>
        <strain evidence="2">DAOMC 236416</strain>
    </source>
</reference>
<dbReference type="EMBL" id="LWDF02000404">
    <property type="protein sequence ID" value="KAE8249176.1"/>
    <property type="molecule type" value="Genomic_DNA"/>
</dbReference>
<organism evidence="2 3">
    <name type="scientific">Tilletia indica</name>
    <dbReference type="NCBI Taxonomy" id="43049"/>
    <lineage>
        <taxon>Eukaryota</taxon>
        <taxon>Fungi</taxon>
        <taxon>Dikarya</taxon>
        <taxon>Basidiomycota</taxon>
        <taxon>Ustilaginomycotina</taxon>
        <taxon>Exobasidiomycetes</taxon>
        <taxon>Tilletiales</taxon>
        <taxon>Tilletiaceae</taxon>
        <taxon>Tilletia</taxon>
    </lineage>
</organism>
<feature type="compositionally biased region" description="Polar residues" evidence="1">
    <location>
        <begin position="89"/>
        <end position="101"/>
    </location>
</feature>
<dbReference type="AlphaFoldDB" id="A0A177T8L2"/>
<reference evidence="2" key="1">
    <citation type="submission" date="2016-04" db="EMBL/GenBank/DDBJ databases">
        <authorList>
            <person name="Nguyen H.D."/>
            <person name="Samba Siva P."/>
            <person name="Cullis J."/>
            <person name="Levesque C.A."/>
            <person name="Hambleton S."/>
        </authorList>
    </citation>
    <scope>NUCLEOTIDE SEQUENCE</scope>
    <source>
        <strain evidence="2">DAOMC 236416</strain>
    </source>
</reference>
<gene>
    <name evidence="2" type="ORF">A4X13_0g5313</name>
</gene>